<accession>A0A913ZBM6</accession>
<evidence type="ECO:0000313" key="4">
    <source>
        <dbReference type="Proteomes" id="UP000887568"/>
    </source>
</evidence>
<dbReference type="GO" id="GO:0000455">
    <property type="term" value="P:enzyme-directed rRNA pseudouridine synthesis"/>
    <property type="evidence" value="ECO:0007669"/>
    <property type="project" value="TreeGrafter"/>
</dbReference>
<feature type="domain" description="Pseudouridine synthase RsuA/RluA-like" evidence="2">
    <location>
        <begin position="49"/>
        <end position="219"/>
    </location>
</feature>
<dbReference type="Pfam" id="PF00849">
    <property type="entry name" value="PseudoU_synth_2"/>
    <property type="match status" value="1"/>
</dbReference>
<dbReference type="AlphaFoldDB" id="A0A913ZBM6"/>
<dbReference type="OMA" id="DSPYRMM"/>
<dbReference type="Proteomes" id="UP000887568">
    <property type="component" value="Unplaced"/>
</dbReference>
<name>A0A913ZBM6_PATMI</name>
<dbReference type="Gene3D" id="3.30.2350.10">
    <property type="entry name" value="Pseudouridine synthase"/>
    <property type="match status" value="1"/>
</dbReference>
<dbReference type="EnsemblMetazoa" id="XM_038192362.1">
    <property type="protein sequence ID" value="XP_038048290.1"/>
    <property type="gene ID" value="LOC119722314"/>
</dbReference>
<dbReference type="RefSeq" id="XP_038048290.1">
    <property type="nucleotide sequence ID" value="XM_038192362.1"/>
</dbReference>
<dbReference type="OrthoDB" id="418349at2759"/>
<evidence type="ECO:0000256" key="1">
    <source>
        <dbReference type="ARBA" id="ARBA00010876"/>
    </source>
</evidence>
<comment type="similarity">
    <text evidence="1">Belongs to the pseudouridine synthase RluA family.</text>
</comment>
<dbReference type="SUPFAM" id="SSF55120">
    <property type="entry name" value="Pseudouridine synthase"/>
    <property type="match status" value="1"/>
</dbReference>
<dbReference type="InterPro" id="IPR006145">
    <property type="entry name" value="PsdUridine_synth_RsuA/RluA"/>
</dbReference>
<dbReference type="InterPro" id="IPR020103">
    <property type="entry name" value="PsdUridine_synth_cat_dom_sf"/>
</dbReference>
<evidence type="ECO:0000313" key="3">
    <source>
        <dbReference type="EnsemblMetazoa" id="XP_038048290.1"/>
    </source>
</evidence>
<proteinExistence type="inferred from homology"/>
<organism evidence="3 4">
    <name type="scientific">Patiria miniata</name>
    <name type="common">Bat star</name>
    <name type="synonym">Asterina miniata</name>
    <dbReference type="NCBI Taxonomy" id="46514"/>
    <lineage>
        <taxon>Eukaryota</taxon>
        <taxon>Metazoa</taxon>
        <taxon>Echinodermata</taxon>
        <taxon>Eleutherozoa</taxon>
        <taxon>Asterozoa</taxon>
        <taxon>Asteroidea</taxon>
        <taxon>Valvatacea</taxon>
        <taxon>Valvatida</taxon>
        <taxon>Asterinidae</taxon>
        <taxon>Patiria</taxon>
    </lineage>
</organism>
<evidence type="ECO:0000259" key="2">
    <source>
        <dbReference type="Pfam" id="PF00849"/>
    </source>
</evidence>
<dbReference type="PANTHER" id="PTHR21600:SF87">
    <property type="entry name" value="RNA PSEUDOURIDYLATE SYNTHASE DOMAIN-CONTAINING PROTEIN 1"/>
    <property type="match status" value="1"/>
</dbReference>
<dbReference type="GO" id="GO:0003723">
    <property type="term" value="F:RNA binding"/>
    <property type="evidence" value="ECO:0007669"/>
    <property type="project" value="InterPro"/>
</dbReference>
<dbReference type="CDD" id="cd02869">
    <property type="entry name" value="PseudoU_synth_RluA_like"/>
    <property type="match status" value="1"/>
</dbReference>
<sequence length="312" mass="35594">MHLHCQMSRYLQRIQVNLHWLHAWLRRGVFGRHRPATMENLDVLYKSSNFIVVNKHYDVKINSDDSSDKITVATQLAHRFPELVDASVAHQFRFVHRIDYSTSGALCVALNKKASADAVNKFKKRQVTKCYYALLRGHVRDDFLRIDKPVYANPQEGYTHMMCAVDDSGPGHSSDDVRVLSAVTDLYVVQRGLYDGQPASKVLLKPQTGRRHQLRVHCLSLGHPIVGDYTYSYRRDVKPYRMMLHSHRLIIPAKGETVDVVAPDPFVPEVDPLWQPLSESGISQDADESPIHETVRVGADTGCHFEEQKQSR</sequence>
<protein>
    <recommendedName>
        <fullName evidence="2">Pseudouridine synthase RsuA/RluA-like domain-containing protein</fullName>
    </recommendedName>
</protein>
<dbReference type="InterPro" id="IPR050188">
    <property type="entry name" value="RluA_PseudoU_synthase"/>
</dbReference>
<dbReference type="GO" id="GO:0009982">
    <property type="term" value="F:pseudouridine synthase activity"/>
    <property type="evidence" value="ECO:0007669"/>
    <property type="project" value="InterPro"/>
</dbReference>
<keyword evidence="4" id="KW-1185">Reference proteome</keyword>
<dbReference type="PANTHER" id="PTHR21600">
    <property type="entry name" value="MITOCHONDRIAL RNA PSEUDOURIDINE SYNTHASE"/>
    <property type="match status" value="1"/>
</dbReference>
<reference evidence="3" key="1">
    <citation type="submission" date="2022-11" db="UniProtKB">
        <authorList>
            <consortium name="EnsemblMetazoa"/>
        </authorList>
    </citation>
    <scope>IDENTIFICATION</scope>
</reference>
<dbReference type="GeneID" id="119722314"/>